<dbReference type="AlphaFoldDB" id="A0A2S6AS87"/>
<comment type="caution">
    <text evidence="2">The sequence shown here is derived from an EMBL/GenBank/DDBJ whole genome shotgun (WGS) entry which is preliminary data.</text>
</comment>
<dbReference type="EMBL" id="PSZC01000007">
    <property type="protein sequence ID" value="PPJ38059.1"/>
    <property type="molecule type" value="Genomic_DNA"/>
</dbReference>
<evidence type="ECO:0000313" key="3">
    <source>
        <dbReference type="Proteomes" id="UP000239874"/>
    </source>
</evidence>
<feature type="compositionally biased region" description="Basic and acidic residues" evidence="1">
    <location>
        <begin position="37"/>
        <end position="51"/>
    </location>
</feature>
<protein>
    <submittedName>
        <fullName evidence="2">Uncharacterized protein</fullName>
    </submittedName>
</protein>
<dbReference type="Proteomes" id="UP000239874">
    <property type="component" value="Unassembled WGS sequence"/>
</dbReference>
<organism evidence="2 3">
    <name type="scientific">Nocardia nova</name>
    <dbReference type="NCBI Taxonomy" id="37330"/>
    <lineage>
        <taxon>Bacteria</taxon>
        <taxon>Bacillati</taxon>
        <taxon>Actinomycetota</taxon>
        <taxon>Actinomycetes</taxon>
        <taxon>Mycobacteriales</taxon>
        <taxon>Nocardiaceae</taxon>
        <taxon>Nocardia</taxon>
    </lineage>
</organism>
<reference evidence="2 3" key="1">
    <citation type="submission" date="2018-02" db="EMBL/GenBank/DDBJ databases">
        <title>8 Nocardia nova and 1 Nocardia cyriacigeorgica strain used for evolution to TMP-SMX.</title>
        <authorList>
            <person name="Mehta H."/>
            <person name="Weng J."/>
            <person name="Shamoo Y."/>
        </authorList>
    </citation>
    <scope>NUCLEOTIDE SEQUENCE [LARGE SCALE GENOMIC DNA]</scope>
    <source>
        <strain evidence="2 3">MDA3139</strain>
    </source>
</reference>
<feature type="region of interest" description="Disordered" evidence="1">
    <location>
        <begin position="1"/>
        <end position="68"/>
    </location>
</feature>
<sequence length="95" mass="10039">MSSPPASPHDQYCRAHRQLRGSESPDVGLPKALGTSDGRKGEDLRGAENSRTRSARSATVPNFVGGHHDPAGTLFWPVLRASYRVDAPGLSTGSA</sequence>
<evidence type="ECO:0000313" key="2">
    <source>
        <dbReference type="EMBL" id="PPJ38059.1"/>
    </source>
</evidence>
<gene>
    <name evidence="2" type="ORF">C5E45_12725</name>
</gene>
<proteinExistence type="predicted"/>
<accession>A0A2S6AS87</accession>
<name>A0A2S6AS87_9NOCA</name>
<evidence type="ECO:0000256" key="1">
    <source>
        <dbReference type="SAM" id="MobiDB-lite"/>
    </source>
</evidence>